<feature type="transmembrane region" description="Helical" evidence="18">
    <location>
        <begin position="1336"/>
        <end position="1361"/>
    </location>
</feature>
<evidence type="ECO:0000313" key="22">
    <source>
        <dbReference type="EMBL" id="AMT75372.1"/>
    </source>
</evidence>
<evidence type="ECO:0000256" key="15">
    <source>
        <dbReference type="ARBA" id="ARBA00023184"/>
    </source>
</evidence>
<keyword evidence="5" id="KW-1170">Fusion of virus membrane with host endosomal membrane</keyword>
<feature type="domain" description="Structural glycoprotein Gn nairovirus" evidence="21">
    <location>
        <begin position="401"/>
        <end position="723"/>
    </location>
</feature>
<evidence type="ECO:0000259" key="19">
    <source>
        <dbReference type="Pfam" id="PF01561"/>
    </source>
</evidence>
<dbReference type="Gene3D" id="1.10.8.1320">
    <property type="match status" value="1"/>
</dbReference>
<dbReference type="GO" id="GO:0044167">
    <property type="term" value="C:host cell endoplasmic reticulum membrane"/>
    <property type="evidence" value="ECO:0007669"/>
    <property type="project" value="UniProtKB-SubCell"/>
</dbReference>
<evidence type="ECO:0000256" key="3">
    <source>
        <dbReference type="ARBA" id="ARBA00004482"/>
    </source>
</evidence>
<feature type="domain" description="Hantavirus glycoprotein Gc N-terminal" evidence="19">
    <location>
        <begin position="819"/>
        <end position="1146"/>
    </location>
</feature>
<evidence type="ECO:0000256" key="11">
    <source>
        <dbReference type="ARBA" id="ARBA00022870"/>
    </source>
</evidence>
<dbReference type="GO" id="GO:0055036">
    <property type="term" value="C:virion membrane"/>
    <property type="evidence" value="ECO:0007669"/>
    <property type="project" value="UniProtKB-SubCell"/>
</dbReference>
<keyword evidence="9" id="KW-1040">Host Golgi apparatus</keyword>
<sequence>SQSNICSNPYMRFILLYCFLGALTTSRLACCANNTTVAHNTTSTTPQTSFNVTVHPNSSAAGNTTSRLPVAVNNTTSRYPVLDGIIKAFSFLSSGVDRTDMAADLLSAFYYTQYFRNKLKQGYNSLSDAVSKAFKVIVVGPSRETNRTASLQSTPPSSLEKLVSMVNDRILTDFEEVEYKFFKKDSVADRGYSVRVRFELNQTGVKKYTRQPVDELGYLWSEEGGVSMVCLEGRWYDSKADSIPRSRAVRSKIPEDCTTFQPTPLKSLNFQNLFLSRDAGHNLKVLNYHTTQFGFSFLNCEVVLESAGCVMRTVKLPEWINLNFHNDTHQYPLLHVLINENLDNTGCKIRMCAVSNRAGKSLGEMKFKGVEVLVGRLASGTGRKLLDVREPVTRGYKNRNICNTKNQLLPYQKSLMHSLHRSVPGTKVSYCNGSVHTTLPLGSLHGCYSVGTVTTHHQCPGLKRGLSGRMTTIEDVNCSIDYHIKECSNGHYCFQVTMLGSGAVTVKSNHHHEVVNCKHECLLSLPDTQEDTIVTCPDGKSHRLLYNLLVHDCPFERYFGHNAFFICRMSHHPRLVYCLFFWIFGGCPLLYVTFTLVKFSILALAWSIIKVRRVLTREKGTCEQCGDFVPTGPEWQRHDQCKQGSCPYCRSRFSLSGLKQHIPTCLDRDRVRGSDEEVMNRKLVCRAVNVAGRLASMAQKHTVKVGWFIILLILLLLSTRPADGLQNVELQKGIWEQEVEEVEVCRADCTVENSLCYCEVEQTQDYHSGRRLLFSHPAMSGIYSKNPNITRRTVEVINNVKAPWGIVNVKSTHQPAYSSSALQMSWSSSDELEDGSIVLSGRSSSILKLEPNTGVTWSIKAKQSKEERKVSISVIDHSQIYNARFQYLTGDRTVGSWMHGTCTEECPEKCGCTMSSCHHLEWIKSRNWHCNPLWCWAMDQGCTCCAIDIQNVYNHWVVSKWTLEYIGTEALVCVDYDNSERECDIVNTATQFESGPYQFQVSDVSNVQHRLPSEILIFHKIPKDTDTLDLMKHYHITSAENACKLQSCTHGSAGDSQIYDLDRLIGNDIDAEHFFKNVSGKERGHWMSWEGVTMDYHCNQGHWPDCVYTGVVEQNSEAFANLLSIEQDYMKTFFFHNVNCRINGSVPALDLQARSKVSPGSLSVFLEVKGLTLMSDKAHLTSLSFRTLSCTGCYGCVEGGTCSVIVAMSGVPKIGLHFVSMTEHVTIEQSTEMIEENEPTTTNIRFFSVAPVKELCIKLKEFALCKTCDKTKQVSCVKVSLKDPERVLLEHRGTLVSTTTDNCTSVLSCWAQSFTGFGLGIGNFLSYLGGSLLRGIILFVLPIATVVLLILYGPSVIRLFLKFRRLRGLARKARTKYSGSDGIMEIRQALLKEENKDEHDLMNYFVKNK</sequence>
<dbReference type="Pfam" id="PF20726">
    <property type="entry name" value="Nairovirus_Gn"/>
    <property type="match status" value="1"/>
</dbReference>
<comment type="subcellular location">
    <subcellularLocation>
        <location evidence="1">Host Golgi apparatus membrane</location>
        <topology evidence="1">Single-pass type I membrane protein</topology>
    </subcellularLocation>
    <subcellularLocation>
        <location evidence="3">Host endoplasmic reticulum membrane</location>
        <topology evidence="3">Single-pass type I membrane protein</topology>
    </subcellularLocation>
    <subcellularLocation>
        <location evidence="2">Virion membrane</location>
        <topology evidence="2">Single-pass membrane protein</topology>
    </subcellularLocation>
</comment>
<accession>A0A191KW42</accession>
<dbReference type="GO" id="GO:0019062">
    <property type="term" value="P:virion attachment to host cell"/>
    <property type="evidence" value="ECO:0007669"/>
    <property type="project" value="UniProtKB-KW"/>
</dbReference>
<evidence type="ECO:0000256" key="12">
    <source>
        <dbReference type="ARBA" id="ARBA00023136"/>
    </source>
</evidence>
<keyword evidence="10" id="KW-0946">Virion</keyword>
<evidence type="ECO:0000256" key="1">
    <source>
        <dbReference type="ARBA" id="ARBA00004244"/>
    </source>
</evidence>
<keyword evidence="18" id="KW-0812">Transmembrane</keyword>
<dbReference type="InterPro" id="IPR002532">
    <property type="entry name" value="Hanta_Gc_N"/>
</dbReference>
<feature type="domain" description="Glycoprotein Gc C-terminal bunyavirales" evidence="20">
    <location>
        <begin position="1149"/>
        <end position="1368"/>
    </location>
</feature>
<keyword evidence="14" id="KW-0325">Glycoprotein</keyword>
<dbReference type="GO" id="GO:0044178">
    <property type="term" value="C:host cell Golgi membrane"/>
    <property type="evidence" value="ECO:0007669"/>
    <property type="project" value="UniProtKB-SubCell"/>
</dbReference>
<dbReference type="Pfam" id="PF20682">
    <property type="entry name" value="Hanta_Gc_C"/>
    <property type="match status" value="1"/>
</dbReference>
<dbReference type="GO" id="GO:0046718">
    <property type="term" value="P:symbiont entry into host cell"/>
    <property type="evidence" value="ECO:0007669"/>
    <property type="project" value="UniProtKB-KW"/>
</dbReference>
<dbReference type="Proteomes" id="UP000593695">
    <property type="component" value="Genome"/>
</dbReference>
<feature type="non-terminal residue" evidence="22">
    <location>
        <position position="1"/>
    </location>
</feature>
<dbReference type="InterPro" id="IPR048801">
    <property type="entry name" value="Gn_nairovirus"/>
</dbReference>
<evidence type="ECO:0000256" key="16">
    <source>
        <dbReference type="ARBA" id="ARBA00023296"/>
    </source>
</evidence>
<evidence type="ECO:0000256" key="7">
    <source>
        <dbReference type="ARBA" id="ARBA00022595"/>
    </source>
</evidence>
<keyword evidence="18" id="KW-1133">Transmembrane helix</keyword>
<evidence type="ECO:0000256" key="2">
    <source>
        <dbReference type="ARBA" id="ARBA00004381"/>
    </source>
</evidence>
<evidence type="ECO:0000256" key="13">
    <source>
        <dbReference type="ARBA" id="ARBA00023157"/>
    </source>
</evidence>
<evidence type="ECO:0000256" key="4">
    <source>
        <dbReference type="ARBA" id="ARBA00022506"/>
    </source>
</evidence>
<evidence type="ECO:0000256" key="10">
    <source>
        <dbReference type="ARBA" id="ARBA00022844"/>
    </source>
</evidence>
<evidence type="ECO:0000313" key="23">
    <source>
        <dbReference type="Proteomes" id="UP000593695"/>
    </source>
</evidence>
<keyword evidence="4" id="KW-1168">Fusion of virus membrane with host membrane</keyword>
<evidence type="ECO:0000256" key="9">
    <source>
        <dbReference type="ARBA" id="ARBA00022812"/>
    </source>
</evidence>
<dbReference type="RefSeq" id="YP_010839818.1">
    <property type="nucleotide sequence ID" value="NC_078148.1"/>
</dbReference>
<evidence type="ECO:0000256" key="6">
    <source>
        <dbReference type="ARBA" id="ARBA00022581"/>
    </source>
</evidence>
<dbReference type="GeneID" id="80549880"/>
<keyword evidence="23" id="KW-1185">Reference proteome</keyword>
<protein>
    <recommendedName>
        <fullName evidence="17">M polyprotein</fullName>
    </recommendedName>
</protein>
<reference evidence="22 23" key="1">
    <citation type="journal article" date="2016" name="Viruses">
        <title>Genomic Characterization of the Genus Nairovirus (Family Bunyaviridae).</title>
        <authorList>
            <person name="Kuhn J.H."/>
            <person name="Wiley M.R."/>
            <person name="Rodriguez S.E."/>
            <person name="Bao Y."/>
            <person name="Prieto K."/>
            <person name="Travassos da Rosa A.P."/>
            <person name="Guzman H."/>
            <person name="Savji N."/>
            <person name="Ladner J.T."/>
            <person name="Tesh R.B."/>
            <person name="Wada J."/>
            <person name="Jahrling P.B."/>
            <person name="Bente D.A."/>
            <person name="Palacios G."/>
        </authorList>
    </citation>
    <scope>NUCLEOTIDE SEQUENCE [LARGE SCALE GENOMIC DNA]</scope>
    <source>
        <strain evidence="22 23">Art 1194</strain>
    </source>
</reference>
<dbReference type="Pfam" id="PF01561">
    <property type="entry name" value="Hanta_Gc_N"/>
    <property type="match status" value="1"/>
</dbReference>
<feature type="transmembrane region" description="Helical" evidence="18">
    <location>
        <begin position="579"/>
        <end position="609"/>
    </location>
</feature>
<dbReference type="GO" id="GO:0039654">
    <property type="term" value="P:fusion of virus membrane with host endosome membrane"/>
    <property type="evidence" value="ECO:0007669"/>
    <property type="project" value="UniProtKB-KW"/>
</dbReference>
<evidence type="ECO:0000256" key="8">
    <source>
        <dbReference type="ARBA" id="ARBA00022804"/>
    </source>
</evidence>
<keyword evidence="12 18" id="KW-0472">Membrane</keyword>
<name>A0A191KW42_9VIRU</name>
<dbReference type="KEGG" id="vg:80549880"/>
<proteinExistence type="predicted"/>
<dbReference type="InterPro" id="IPR048791">
    <property type="entry name" value="Gc_C_bunya"/>
</dbReference>
<evidence type="ECO:0000256" key="18">
    <source>
        <dbReference type="SAM" id="Phobius"/>
    </source>
</evidence>
<evidence type="ECO:0000259" key="21">
    <source>
        <dbReference type="Pfam" id="PF20726"/>
    </source>
</evidence>
<keyword evidence="16" id="KW-1160">Virus entry into host cell</keyword>
<evidence type="ECO:0000256" key="5">
    <source>
        <dbReference type="ARBA" id="ARBA00022510"/>
    </source>
</evidence>
<evidence type="ECO:0000256" key="17">
    <source>
        <dbReference type="ARBA" id="ARBA00031199"/>
    </source>
</evidence>
<keyword evidence="6" id="KW-0945">Host-virus interaction</keyword>
<keyword evidence="13" id="KW-1015">Disulfide bond</keyword>
<evidence type="ECO:0000259" key="20">
    <source>
        <dbReference type="Pfam" id="PF20682"/>
    </source>
</evidence>
<organism evidence="22 23">
    <name type="scientific">Abu Hammad virus</name>
    <dbReference type="NCBI Taxonomy" id="248058"/>
    <lineage>
        <taxon>Viruses</taxon>
        <taxon>Riboviria</taxon>
        <taxon>Orthornavirae</taxon>
        <taxon>Negarnaviricota</taxon>
        <taxon>Polyploviricotina</taxon>
        <taxon>Bunyaviricetes</taxon>
        <taxon>Hareavirales</taxon>
        <taxon>Nairoviridae</taxon>
        <taxon>Orthonairovirus</taxon>
        <taxon>Orthonairovirus abuhammadense</taxon>
    </lineage>
</organism>
<keyword evidence="7" id="KW-1162">Viral penetration into host cytoplasm</keyword>
<keyword evidence="8" id="KW-1161">Viral attachment to host cell</keyword>
<dbReference type="EMBL" id="KU925435">
    <property type="protein sequence ID" value="AMT75372.1"/>
    <property type="molecule type" value="Viral_cRNA"/>
</dbReference>
<evidence type="ECO:0000256" key="14">
    <source>
        <dbReference type="ARBA" id="ARBA00023180"/>
    </source>
</evidence>
<keyword evidence="11" id="KW-1043">Host membrane</keyword>
<keyword evidence="15" id="KW-1038">Host endoplasmic reticulum</keyword>